<dbReference type="OrthoDB" id="74813at2759"/>
<dbReference type="GO" id="GO:0015030">
    <property type="term" value="C:Cajal body"/>
    <property type="evidence" value="ECO:0007669"/>
    <property type="project" value="TreeGrafter"/>
</dbReference>
<name>A0A7M5X335_9CNID</name>
<feature type="compositionally biased region" description="Polar residues" evidence="1">
    <location>
        <begin position="116"/>
        <end position="139"/>
    </location>
</feature>
<evidence type="ECO:0000259" key="3">
    <source>
        <dbReference type="Pfam" id="PF23086"/>
    </source>
</evidence>
<feature type="compositionally biased region" description="Polar residues" evidence="1">
    <location>
        <begin position="259"/>
        <end position="273"/>
    </location>
</feature>
<feature type="compositionally biased region" description="Polar residues" evidence="1">
    <location>
        <begin position="292"/>
        <end position="316"/>
    </location>
</feature>
<feature type="compositionally biased region" description="Basic and acidic residues" evidence="1">
    <location>
        <begin position="575"/>
        <end position="597"/>
    </location>
</feature>
<feature type="compositionally biased region" description="Low complexity" evidence="1">
    <location>
        <begin position="317"/>
        <end position="328"/>
    </location>
</feature>
<feature type="region of interest" description="Disordered" evidence="1">
    <location>
        <begin position="575"/>
        <end position="607"/>
    </location>
</feature>
<dbReference type="Pfam" id="PF23086">
    <property type="entry name" value="Tudor_Coilin"/>
    <property type="match status" value="1"/>
</dbReference>
<feature type="region of interest" description="Disordered" evidence="1">
    <location>
        <begin position="359"/>
        <end position="429"/>
    </location>
</feature>
<feature type="domain" description="Coilin tudor" evidence="3">
    <location>
        <begin position="510"/>
        <end position="594"/>
    </location>
</feature>
<feature type="compositionally biased region" description="Basic residues" evidence="1">
    <location>
        <begin position="388"/>
        <end position="400"/>
    </location>
</feature>
<dbReference type="PANTHER" id="PTHR15197">
    <property type="entry name" value="COILIN P80"/>
    <property type="match status" value="1"/>
</dbReference>
<proteinExistence type="predicted"/>
<dbReference type="GO" id="GO:0030619">
    <property type="term" value="F:U1 snRNA binding"/>
    <property type="evidence" value="ECO:0007669"/>
    <property type="project" value="TreeGrafter"/>
</dbReference>
<feature type="compositionally biased region" description="Basic and acidic residues" evidence="1">
    <location>
        <begin position="359"/>
        <end position="374"/>
    </location>
</feature>
<organism evidence="4 5">
    <name type="scientific">Clytia hemisphaerica</name>
    <dbReference type="NCBI Taxonomy" id="252671"/>
    <lineage>
        <taxon>Eukaryota</taxon>
        <taxon>Metazoa</taxon>
        <taxon>Cnidaria</taxon>
        <taxon>Hydrozoa</taxon>
        <taxon>Hydroidolina</taxon>
        <taxon>Leptothecata</taxon>
        <taxon>Obeliida</taxon>
        <taxon>Clytiidae</taxon>
        <taxon>Clytia</taxon>
    </lineage>
</organism>
<dbReference type="EnsemblMetazoa" id="CLYHEMT016736.1">
    <property type="protein sequence ID" value="CLYHEMP016736.1"/>
    <property type="gene ID" value="CLYHEMG016736"/>
</dbReference>
<dbReference type="GO" id="GO:0030620">
    <property type="term" value="F:U2 snRNA binding"/>
    <property type="evidence" value="ECO:0007669"/>
    <property type="project" value="TreeGrafter"/>
</dbReference>
<feature type="region of interest" description="Disordered" evidence="1">
    <location>
        <begin position="77"/>
        <end position="338"/>
    </location>
</feature>
<protein>
    <recommendedName>
        <fullName evidence="6">Coilin</fullName>
    </recommendedName>
</protein>
<sequence length="628" mass="70094">MRIKLSFSNSKICFFVNKKDCHVVSDLAYHIQRRFFSRSGLVSLFLDDFYIPPTENINIIQENDILIVKFEPLKSKSSSESSSEEEDQKPLKKRKKPNTVQSKPIKSPAAASSAKNTFQSNSKKTIPLSQLGITNNGHVTSETESSDSDSSTDTSSSSEESESSSDSSSDEEIIKCSNKKTVKKNQKPVKKATKNTGKPNKKIATVTIDSSSSSSSSSSSESSSSSDEEPPAKKKNKLSTADSNNNNTTNKVDFHVSGLSVNATSTPGASNSLLKKPRNNSKINTSKDKYKNVSQVFTYTPNTTQSTDITATQNPETSNQTSVQTTTNINDSIADTPNKQMKSILKGSNSMSVLASDEHYNTEPDQKPSTKPLKEAPSIESHVSGKTLRNRRRRQRKIQKARQEKTNESTQSEETESQVNNGEGHKKTWRQQKSNLLGSVGSLLQNIGSAIVNKKESNGTVMDDESLINGQKEESGFTNGHHVENGQMDVDVDEEIKIVKIPKKIEPVKRDYNEFELIKECPPVLSVIAFKLFEMSENYQPYVTEYKEARIVSFDHESKTVELKSMPGHIIEGKRRGKFEMSLDDTSNKEEEEREKDAEEEENDKEYEQIVAKKWDELMEQRLIESTS</sequence>
<feature type="compositionally biased region" description="Basic residues" evidence="1">
    <location>
        <begin position="177"/>
        <end position="193"/>
    </location>
</feature>
<dbReference type="PANTHER" id="PTHR15197:SF0">
    <property type="entry name" value="COILIN"/>
    <property type="match status" value="1"/>
</dbReference>
<dbReference type="RefSeq" id="XP_066927863.1">
    <property type="nucleotide sequence ID" value="XM_067071762.1"/>
</dbReference>
<feature type="compositionally biased region" description="Low complexity" evidence="1">
    <location>
        <begin position="102"/>
        <end position="115"/>
    </location>
</feature>
<evidence type="ECO:0000256" key="1">
    <source>
        <dbReference type="SAM" id="MobiDB-lite"/>
    </source>
</evidence>
<dbReference type="AlphaFoldDB" id="A0A7M5X335"/>
<reference evidence="4" key="1">
    <citation type="submission" date="2021-01" db="UniProtKB">
        <authorList>
            <consortium name="EnsemblMetazoa"/>
        </authorList>
    </citation>
    <scope>IDENTIFICATION</scope>
</reference>
<accession>A0A7M5X335</accession>
<feature type="compositionally biased region" description="Acidic residues" evidence="1">
    <location>
        <begin position="159"/>
        <end position="171"/>
    </location>
</feature>
<dbReference type="Pfam" id="PF15862">
    <property type="entry name" value="Coilin_N"/>
    <property type="match status" value="1"/>
</dbReference>
<dbReference type="InterPro" id="IPR024822">
    <property type="entry name" value="Coilin"/>
</dbReference>
<dbReference type="Proteomes" id="UP000594262">
    <property type="component" value="Unplaced"/>
</dbReference>
<feature type="compositionally biased region" description="Low complexity" evidence="1">
    <location>
        <begin position="140"/>
        <end position="158"/>
    </location>
</feature>
<evidence type="ECO:0000313" key="4">
    <source>
        <dbReference type="EnsemblMetazoa" id="CLYHEMP016736.1"/>
    </source>
</evidence>
<keyword evidence="5" id="KW-1185">Reference proteome</keyword>
<evidence type="ECO:0000259" key="2">
    <source>
        <dbReference type="Pfam" id="PF15862"/>
    </source>
</evidence>
<feature type="compositionally biased region" description="Polar residues" evidence="1">
    <location>
        <begin position="329"/>
        <end position="338"/>
    </location>
</feature>
<dbReference type="GO" id="GO:0000387">
    <property type="term" value="P:spliceosomal snRNP assembly"/>
    <property type="evidence" value="ECO:0007669"/>
    <property type="project" value="TreeGrafter"/>
</dbReference>
<dbReference type="GeneID" id="136815323"/>
<feature type="compositionally biased region" description="Low complexity" evidence="1">
    <location>
        <begin position="210"/>
        <end position="225"/>
    </location>
</feature>
<evidence type="ECO:0000313" key="5">
    <source>
        <dbReference type="Proteomes" id="UP000594262"/>
    </source>
</evidence>
<evidence type="ECO:0008006" key="6">
    <source>
        <dbReference type="Google" id="ProtNLM"/>
    </source>
</evidence>
<feature type="domain" description="Coilin N-terminal" evidence="2">
    <location>
        <begin position="1"/>
        <end position="123"/>
    </location>
</feature>
<dbReference type="InterPro" id="IPR031722">
    <property type="entry name" value="Coilin_N"/>
</dbReference>
<dbReference type="InterPro" id="IPR056398">
    <property type="entry name" value="Tudor_Coilin"/>
</dbReference>